<dbReference type="InterPro" id="IPR012341">
    <property type="entry name" value="6hp_glycosidase-like_sf"/>
</dbReference>
<dbReference type="Proteomes" id="UP000272025">
    <property type="component" value="Unassembled WGS sequence"/>
</dbReference>
<dbReference type="GO" id="GO:0003824">
    <property type="term" value="F:catalytic activity"/>
    <property type="evidence" value="ECO:0007669"/>
    <property type="project" value="UniProtKB-ARBA"/>
</dbReference>
<dbReference type="SUPFAM" id="SSF48208">
    <property type="entry name" value="Six-hairpin glycosidases"/>
    <property type="match status" value="1"/>
</dbReference>
<proteinExistence type="predicted"/>
<name>A0A3N2PTM6_SODAK</name>
<dbReference type="AlphaFoldDB" id="A0A3N2PTM6"/>
<dbReference type="InterPro" id="IPR008928">
    <property type="entry name" value="6-hairpin_glycosidase_sf"/>
</dbReference>
<protein>
    <submittedName>
        <fullName evidence="1">Uncharacterized protein</fullName>
    </submittedName>
</protein>
<keyword evidence="2" id="KW-1185">Reference proteome</keyword>
<gene>
    <name evidence="1" type="ORF">SODALDRAFT_333603</name>
</gene>
<evidence type="ECO:0000313" key="1">
    <source>
        <dbReference type="EMBL" id="ROT37853.1"/>
    </source>
</evidence>
<dbReference type="Gene3D" id="1.50.10.10">
    <property type="match status" value="1"/>
</dbReference>
<dbReference type="GO" id="GO:0005975">
    <property type="term" value="P:carbohydrate metabolic process"/>
    <property type="evidence" value="ECO:0007669"/>
    <property type="project" value="InterPro"/>
</dbReference>
<reference evidence="1 2" key="1">
    <citation type="journal article" date="2018" name="Mol. Ecol.">
        <title>The obligate alkalophilic soda-lake fungus Sodiomyces alkalinus has shifted to a protein diet.</title>
        <authorList>
            <person name="Grum-Grzhimaylo A.A."/>
            <person name="Falkoski D.L."/>
            <person name="van den Heuvel J."/>
            <person name="Valero-Jimenez C.A."/>
            <person name="Min B."/>
            <person name="Choi I.G."/>
            <person name="Lipzen A."/>
            <person name="Daum C.G."/>
            <person name="Aanen D.K."/>
            <person name="Tsang A."/>
            <person name="Henrissat B."/>
            <person name="Bilanenko E.N."/>
            <person name="de Vries R.P."/>
            <person name="van Kan J.A.L."/>
            <person name="Grigoriev I.V."/>
            <person name="Debets A.J.M."/>
        </authorList>
    </citation>
    <scope>NUCLEOTIDE SEQUENCE [LARGE SCALE GENOMIC DNA]</scope>
    <source>
        <strain evidence="1 2">F11</strain>
    </source>
</reference>
<accession>A0A3N2PTM6</accession>
<dbReference type="EMBL" id="ML119056">
    <property type="protein sequence ID" value="ROT37853.1"/>
    <property type="molecule type" value="Genomic_DNA"/>
</dbReference>
<dbReference type="STRING" id="1314773.A0A3N2PTM6"/>
<evidence type="ECO:0000313" key="2">
    <source>
        <dbReference type="Proteomes" id="UP000272025"/>
    </source>
</evidence>
<dbReference type="OrthoDB" id="2317065at2759"/>
<dbReference type="GeneID" id="39580503"/>
<organism evidence="1 2">
    <name type="scientific">Sodiomyces alkalinus (strain CBS 110278 / VKM F-3762 / F11)</name>
    <name type="common">Alkaliphilic filamentous fungus</name>
    <dbReference type="NCBI Taxonomy" id="1314773"/>
    <lineage>
        <taxon>Eukaryota</taxon>
        <taxon>Fungi</taxon>
        <taxon>Dikarya</taxon>
        <taxon>Ascomycota</taxon>
        <taxon>Pezizomycotina</taxon>
        <taxon>Sordariomycetes</taxon>
        <taxon>Hypocreomycetidae</taxon>
        <taxon>Glomerellales</taxon>
        <taxon>Plectosphaerellaceae</taxon>
        <taxon>Sodiomyces</taxon>
    </lineage>
</organism>
<sequence length="103" mass="11288">MLLLSQALRRRDRQGLSERFLEAAVRILRDTIDFCGGAADGGDAPLLTEDMLPGRTFDGILKNGTANRTIMSTRGGDCMNHGLIYGDCYFVECGSRLMQMGLV</sequence>
<dbReference type="RefSeq" id="XP_028465659.1">
    <property type="nucleotide sequence ID" value="XM_028612025.1"/>
</dbReference>